<dbReference type="InterPro" id="IPR016195">
    <property type="entry name" value="Pol/histidinol_Pase-like"/>
</dbReference>
<dbReference type="Pfam" id="PF02811">
    <property type="entry name" value="PHP"/>
    <property type="match status" value="1"/>
</dbReference>
<dbReference type="PANTHER" id="PTHR21039">
    <property type="entry name" value="HISTIDINOL PHOSPHATASE-RELATED"/>
    <property type="match status" value="1"/>
</dbReference>
<dbReference type="PANTHER" id="PTHR21039:SF0">
    <property type="entry name" value="HISTIDINOL-PHOSPHATASE"/>
    <property type="match status" value="1"/>
</dbReference>
<dbReference type="GO" id="GO:0000105">
    <property type="term" value="P:L-histidine biosynthetic process"/>
    <property type="evidence" value="ECO:0007669"/>
    <property type="project" value="UniProtKB-UniRule"/>
</dbReference>
<organism evidence="10 11">
    <name type="scientific">Candidatus Allofournierella merdipullorum</name>
    <dbReference type="NCBI Taxonomy" id="2838595"/>
    <lineage>
        <taxon>Bacteria</taxon>
        <taxon>Bacillati</taxon>
        <taxon>Bacillota</taxon>
        <taxon>Clostridia</taxon>
        <taxon>Eubacteriales</taxon>
        <taxon>Oscillospiraceae</taxon>
        <taxon>Allofournierella</taxon>
    </lineage>
</organism>
<evidence type="ECO:0000256" key="5">
    <source>
        <dbReference type="ARBA" id="ARBA00022801"/>
    </source>
</evidence>
<keyword evidence="5 8" id="KW-0378">Hydrolase</keyword>
<evidence type="ECO:0000256" key="6">
    <source>
        <dbReference type="ARBA" id="ARBA00023102"/>
    </source>
</evidence>
<reference evidence="10" key="1">
    <citation type="journal article" date="2021" name="PeerJ">
        <title>Extensive microbial diversity within the chicken gut microbiome revealed by metagenomics and culture.</title>
        <authorList>
            <person name="Gilroy R."/>
            <person name="Ravi A."/>
            <person name="Getino M."/>
            <person name="Pursley I."/>
            <person name="Horton D.L."/>
            <person name="Alikhan N.F."/>
            <person name="Baker D."/>
            <person name="Gharbi K."/>
            <person name="Hall N."/>
            <person name="Watson M."/>
            <person name="Adriaenssens E.M."/>
            <person name="Foster-Nyarko E."/>
            <person name="Jarju S."/>
            <person name="Secka A."/>
            <person name="Antonio M."/>
            <person name="Oren A."/>
            <person name="Chaudhuri R.R."/>
            <person name="La Ragione R."/>
            <person name="Hildebrand F."/>
            <person name="Pallen M.J."/>
        </authorList>
    </citation>
    <scope>NUCLEOTIDE SEQUENCE</scope>
    <source>
        <strain evidence="10">ChiGjej4B4-18154</strain>
    </source>
</reference>
<dbReference type="GO" id="GO:0005737">
    <property type="term" value="C:cytoplasm"/>
    <property type="evidence" value="ECO:0007669"/>
    <property type="project" value="TreeGrafter"/>
</dbReference>
<keyword evidence="4 8" id="KW-0028">Amino-acid biosynthesis</keyword>
<evidence type="ECO:0000259" key="9">
    <source>
        <dbReference type="Pfam" id="PF02811"/>
    </source>
</evidence>
<evidence type="ECO:0000256" key="7">
    <source>
        <dbReference type="ARBA" id="ARBA00049158"/>
    </source>
</evidence>
<keyword evidence="6 8" id="KW-0368">Histidine biosynthesis</keyword>
<evidence type="ECO:0000256" key="4">
    <source>
        <dbReference type="ARBA" id="ARBA00022605"/>
    </source>
</evidence>
<dbReference type="InterPro" id="IPR004013">
    <property type="entry name" value="PHP_dom"/>
</dbReference>
<sequence length="271" mass="29567">MRAQNLHTHTTFCDGKNTPAEMAAAAFAAGLSAIGFSGHSPLEGEDWCMAPADLPAYRAAVEEEKKRYAGRMQVFLGLEQDYFSPPPDGAYDYLIGSVHGLRLDGCLFSVDESPEAFARLADRCGGVRGLLREYYSLLAQTPERTGCDILGHFDLVTKFNEGGRFFDPEEPALRAPALEALETLAAKDVIFEVNTGAISRGWRTAPYPAPFLLKEMRRKNARVCITGDSHAAGTLLAGFEQAKALLESCGFSSCWYLTESGFREGPLPEIL</sequence>
<dbReference type="SUPFAM" id="SSF89550">
    <property type="entry name" value="PHP domain-like"/>
    <property type="match status" value="1"/>
</dbReference>
<comment type="catalytic activity">
    <reaction evidence="7 8">
        <text>L-histidinol phosphate + H2O = L-histidinol + phosphate</text>
        <dbReference type="Rhea" id="RHEA:14465"/>
        <dbReference type="ChEBI" id="CHEBI:15377"/>
        <dbReference type="ChEBI" id="CHEBI:43474"/>
        <dbReference type="ChEBI" id="CHEBI:57699"/>
        <dbReference type="ChEBI" id="CHEBI:57980"/>
        <dbReference type="EC" id="3.1.3.15"/>
    </reaction>
</comment>
<evidence type="ECO:0000256" key="2">
    <source>
        <dbReference type="ARBA" id="ARBA00009152"/>
    </source>
</evidence>
<comment type="similarity">
    <text evidence="2 8">Belongs to the PHP hydrolase family. HisK subfamily.</text>
</comment>
<comment type="pathway">
    <text evidence="1 8">Amino-acid biosynthesis; L-histidine biosynthesis; L-histidine from 5-phospho-alpha-D-ribose 1-diphosphate: step 8/9.</text>
</comment>
<evidence type="ECO:0000256" key="3">
    <source>
        <dbReference type="ARBA" id="ARBA00013085"/>
    </source>
</evidence>
<reference evidence="10" key="2">
    <citation type="submission" date="2021-04" db="EMBL/GenBank/DDBJ databases">
        <authorList>
            <person name="Gilroy R."/>
        </authorList>
    </citation>
    <scope>NUCLEOTIDE SEQUENCE</scope>
    <source>
        <strain evidence="10">ChiGjej4B4-18154</strain>
    </source>
</reference>
<evidence type="ECO:0000256" key="8">
    <source>
        <dbReference type="RuleBase" id="RU366003"/>
    </source>
</evidence>
<accession>A0A9D2E2X1</accession>
<comment type="caution">
    <text evidence="10">The sequence shown here is derived from an EMBL/GenBank/DDBJ whole genome shotgun (WGS) entry which is preliminary data.</text>
</comment>
<evidence type="ECO:0000313" key="10">
    <source>
        <dbReference type="EMBL" id="HIZ29838.1"/>
    </source>
</evidence>
<dbReference type="Gene3D" id="3.20.20.140">
    <property type="entry name" value="Metal-dependent hydrolases"/>
    <property type="match status" value="1"/>
</dbReference>
<dbReference type="Proteomes" id="UP000824035">
    <property type="component" value="Unassembled WGS sequence"/>
</dbReference>
<evidence type="ECO:0000313" key="11">
    <source>
        <dbReference type="Proteomes" id="UP000824035"/>
    </source>
</evidence>
<dbReference type="GO" id="GO:0004401">
    <property type="term" value="F:histidinol-phosphatase activity"/>
    <property type="evidence" value="ECO:0007669"/>
    <property type="project" value="UniProtKB-UniRule"/>
</dbReference>
<dbReference type="AlphaFoldDB" id="A0A9D2E2X1"/>
<dbReference type="EC" id="3.1.3.15" evidence="3 8"/>
<gene>
    <name evidence="10" type="ORF">H9813_01200</name>
</gene>
<dbReference type="NCBIfam" id="TIGR01856">
    <property type="entry name" value="hisJ_fam"/>
    <property type="match status" value="1"/>
</dbReference>
<proteinExistence type="inferred from homology"/>
<feature type="domain" description="PHP" evidence="9">
    <location>
        <begin position="6"/>
        <end position="195"/>
    </location>
</feature>
<protein>
    <recommendedName>
        <fullName evidence="3 8">Histidinol-phosphatase</fullName>
        <shortName evidence="8">HolPase</shortName>
        <ecNumber evidence="3 8">3.1.3.15</ecNumber>
    </recommendedName>
</protein>
<name>A0A9D2E2X1_9FIRM</name>
<dbReference type="InterPro" id="IPR010140">
    <property type="entry name" value="Histidinol_P_phosphatase_HisJ"/>
</dbReference>
<dbReference type="EMBL" id="DXBV01000015">
    <property type="protein sequence ID" value="HIZ29838.1"/>
    <property type="molecule type" value="Genomic_DNA"/>
</dbReference>
<evidence type="ECO:0000256" key="1">
    <source>
        <dbReference type="ARBA" id="ARBA00004970"/>
    </source>
</evidence>